<organism evidence="4 5">
    <name type="scientific">Artemisia annua</name>
    <name type="common">Sweet wormwood</name>
    <dbReference type="NCBI Taxonomy" id="35608"/>
    <lineage>
        <taxon>Eukaryota</taxon>
        <taxon>Viridiplantae</taxon>
        <taxon>Streptophyta</taxon>
        <taxon>Embryophyta</taxon>
        <taxon>Tracheophyta</taxon>
        <taxon>Spermatophyta</taxon>
        <taxon>Magnoliopsida</taxon>
        <taxon>eudicotyledons</taxon>
        <taxon>Gunneridae</taxon>
        <taxon>Pentapetalae</taxon>
        <taxon>asterids</taxon>
        <taxon>campanulids</taxon>
        <taxon>Asterales</taxon>
        <taxon>Asteraceae</taxon>
        <taxon>Asteroideae</taxon>
        <taxon>Anthemideae</taxon>
        <taxon>Artemisiinae</taxon>
        <taxon>Artemisia</taxon>
    </lineage>
</organism>
<accession>A0A2U1PEK1</accession>
<dbReference type="Pfam" id="PF01486">
    <property type="entry name" value="K-box"/>
    <property type="match status" value="1"/>
</dbReference>
<proteinExistence type="predicted"/>
<dbReference type="InterPro" id="IPR002487">
    <property type="entry name" value="TF_Kbox"/>
</dbReference>
<evidence type="ECO:0000313" key="4">
    <source>
        <dbReference type="EMBL" id="PWA84087.1"/>
    </source>
</evidence>
<evidence type="ECO:0000256" key="2">
    <source>
        <dbReference type="SAM" id="MobiDB-lite"/>
    </source>
</evidence>
<dbReference type="GO" id="GO:0003700">
    <property type="term" value="F:DNA-binding transcription factor activity"/>
    <property type="evidence" value="ECO:0007669"/>
    <property type="project" value="InterPro"/>
</dbReference>
<dbReference type="OrthoDB" id="190846at2759"/>
<protein>
    <submittedName>
        <fullName evidence="4">Transcription factor, K-box</fullName>
    </submittedName>
</protein>
<dbReference type="GO" id="GO:0005634">
    <property type="term" value="C:nucleus"/>
    <property type="evidence" value="ECO:0007669"/>
    <property type="project" value="InterPro"/>
</dbReference>
<evidence type="ECO:0000259" key="3">
    <source>
        <dbReference type="PROSITE" id="PS51297"/>
    </source>
</evidence>
<keyword evidence="5" id="KW-1185">Reference proteome</keyword>
<dbReference type="Proteomes" id="UP000245207">
    <property type="component" value="Unassembled WGS sequence"/>
</dbReference>
<gene>
    <name evidence="4" type="ORF">CTI12_AA163120</name>
</gene>
<dbReference type="AlphaFoldDB" id="A0A2U1PEK1"/>
<dbReference type="EMBL" id="PKPP01001269">
    <property type="protein sequence ID" value="PWA84087.1"/>
    <property type="molecule type" value="Genomic_DNA"/>
</dbReference>
<reference evidence="4 5" key="1">
    <citation type="journal article" date="2018" name="Mol. Plant">
        <title>The genome of Artemisia annua provides insight into the evolution of Asteraceae family and artemisinin biosynthesis.</title>
        <authorList>
            <person name="Shen Q."/>
            <person name="Zhang L."/>
            <person name="Liao Z."/>
            <person name="Wang S."/>
            <person name="Yan T."/>
            <person name="Shi P."/>
            <person name="Liu M."/>
            <person name="Fu X."/>
            <person name="Pan Q."/>
            <person name="Wang Y."/>
            <person name="Lv Z."/>
            <person name="Lu X."/>
            <person name="Zhang F."/>
            <person name="Jiang W."/>
            <person name="Ma Y."/>
            <person name="Chen M."/>
            <person name="Hao X."/>
            <person name="Li L."/>
            <person name="Tang Y."/>
            <person name="Lv G."/>
            <person name="Zhou Y."/>
            <person name="Sun X."/>
            <person name="Brodelius P.E."/>
            <person name="Rose J.K.C."/>
            <person name="Tang K."/>
        </authorList>
    </citation>
    <scope>NUCLEOTIDE SEQUENCE [LARGE SCALE GENOMIC DNA]</scope>
    <source>
        <strain evidence="5">cv. Huhao1</strain>
        <tissue evidence="4">Leaf</tissue>
    </source>
</reference>
<dbReference type="PROSITE" id="PS51297">
    <property type="entry name" value="K_BOX"/>
    <property type="match status" value="1"/>
</dbReference>
<feature type="domain" description="K-box" evidence="3">
    <location>
        <begin position="100"/>
        <end position="157"/>
    </location>
</feature>
<name>A0A2U1PEK1_ARTAN</name>
<evidence type="ECO:0000256" key="1">
    <source>
        <dbReference type="SAM" id="Coils"/>
    </source>
</evidence>
<feature type="coiled-coil region" evidence="1">
    <location>
        <begin position="93"/>
        <end position="157"/>
    </location>
</feature>
<feature type="compositionally biased region" description="Polar residues" evidence="2">
    <location>
        <begin position="1"/>
        <end position="17"/>
    </location>
</feature>
<keyword evidence="1" id="KW-0175">Coiled coil</keyword>
<sequence length="157" mass="18060">MEPSSITRTKPSQLSRSISDHRNHRRSPLPSSITITSPITVTVSDHCHLRSLGKPYPDNWIMTNVVYEFEGSLYTRSGNLIEGNPWTASEHEGEDVQVQLDFYQQESKKLRQQIQMLQNTNSHLMGQKLGCLNVKELKQLETRLERGISKIRSKKEQ</sequence>
<feature type="region of interest" description="Disordered" evidence="2">
    <location>
        <begin position="1"/>
        <end position="33"/>
    </location>
</feature>
<comment type="caution">
    <text evidence="4">The sequence shown here is derived from an EMBL/GenBank/DDBJ whole genome shotgun (WGS) entry which is preliminary data.</text>
</comment>
<evidence type="ECO:0000313" key="5">
    <source>
        <dbReference type="Proteomes" id="UP000245207"/>
    </source>
</evidence>
<dbReference type="STRING" id="35608.A0A2U1PEK1"/>